<dbReference type="AlphaFoldDB" id="A0AAN8JT63"/>
<accession>A0AAN8JT63</accession>
<evidence type="ECO:0000313" key="4">
    <source>
        <dbReference type="Proteomes" id="UP001347796"/>
    </source>
</evidence>
<keyword evidence="1" id="KW-1133">Transmembrane helix</keyword>
<keyword evidence="4" id="KW-1185">Reference proteome</keyword>
<keyword evidence="1" id="KW-0472">Membrane</keyword>
<dbReference type="PROSITE" id="PS51257">
    <property type="entry name" value="PROKAR_LIPOPROTEIN"/>
    <property type="match status" value="1"/>
</dbReference>
<feature type="domain" description="Chitin-binding type-4" evidence="2">
    <location>
        <begin position="25"/>
        <end position="201"/>
    </location>
</feature>
<protein>
    <recommendedName>
        <fullName evidence="2">Chitin-binding type-4 domain-containing protein</fullName>
    </recommendedName>
</protein>
<comment type="caution">
    <text evidence="3">The sequence shown here is derived from an EMBL/GenBank/DDBJ whole genome shotgun (WGS) entry which is preliminary data.</text>
</comment>
<gene>
    <name evidence="3" type="ORF">SNE40_007096</name>
</gene>
<name>A0AAN8JT63_PATCE</name>
<evidence type="ECO:0000313" key="3">
    <source>
        <dbReference type="EMBL" id="KAK6184667.1"/>
    </source>
</evidence>
<dbReference type="EMBL" id="JAZGQO010000006">
    <property type="protein sequence ID" value="KAK6184667.1"/>
    <property type="molecule type" value="Genomic_DNA"/>
</dbReference>
<keyword evidence="1" id="KW-0812">Transmembrane</keyword>
<organism evidence="3 4">
    <name type="scientific">Patella caerulea</name>
    <name type="common">Rayed Mediterranean limpet</name>
    <dbReference type="NCBI Taxonomy" id="87958"/>
    <lineage>
        <taxon>Eukaryota</taxon>
        <taxon>Metazoa</taxon>
        <taxon>Spiralia</taxon>
        <taxon>Lophotrochozoa</taxon>
        <taxon>Mollusca</taxon>
        <taxon>Gastropoda</taxon>
        <taxon>Patellogastropoda</taxon>
        <taxon>Patelloidea</taxon>
        <taxon>Patellidae</taxon>
        <taxon>Patella</taxon>
    </lineage>
</organism>
<evidence type="ECO:0000256" key="1">
    <source>
        <dbReference type="SAM" id="Phobius"/>
    </source>
</evidence>
<reference evidence="3 4" key="1">
    <citation type="submission" date="2024-01" db="EMBL/GenBank/DDBJ databases">
        <title>The genome of the rayed Mediterranean limpet Patella caerulea (Linnaeus, 1758).</title>
        <authorList>
            <person name="Anh-Thu Weber A."/>
            <person name="Halstead-Nussloch G."/>
        </authorList>
    </citation>
    <scope>NUCLEOTIDE SEQUENCE [LARGE SCALE GENOMIC DNA]</scope>
    <source>
        <strain evidence="3">AATW-2023a</strain>
        <tissue evidence="3">Whole specimen</tissue>
    </source>
</reference>
<dbReference type="InterPro" id="IPR004302">
    <property type="entry name" value="Cellulose/chitin-bd_N"/>
</dbReference>
<proteinExistence type="predicted"/>
<dbReference type="Proteomes" id="UP001347796">
    <property type="component" value="Unassembled WGS sequence"/>
</dbReference>
<feature type="transmembrane region" description="Helical" evidence="1">
    <location>
        <begin position="12"/>
        <end position="29"/>
    </location>
</feature>
<dbReference type="Pfam" id="PF03067">
    <property type="entry name" value="LPMO_10"/>
    <property type="match status" value="1"/>
</dbReference>
<sequence length="341" mass="38369">MARDVHQLYGHLLITACVLAVVLGHGRLIRPVGRATMWRYGYQTPHDYNDNALYCGGRGHQWGVNNGKCGVCGDPYDQPQPRDHEAGGKYGKGIIVERYKQGQIIKIKVELTANHGGNFEFRICDTNNPKVTATEECLNRNLLANTAGQTKMQVIPGRDFNFELVLSPFLTCTHCVFQWKYEAAQNPGSKKQEHFINCADVAIEPRVVPGIPQPYIPSTQKPYVPPTQKPYVPVTQKPYIPPTQKPYVPPTQKPYVPPTQKPYVPPTQQPYVPSTQAPFIPPFQKPFFPFVPTQRPFTDSPVTLLPPFQILKPKCPMTCPFYCAMGPQLCPSECKKCNLKY</sequence>
<evidence type="ECO:0000259" key="2">
    <source>
        <dbReference type="Pfam" id="PF03067"/>
    </source>
</evidence>